<name>A0ABS9SI32_9BACT</name>
<proteinExistence type="predicted"/>
<dbReference type="EMBL" id="JAKWBL010000001">
    <property type="protein sequence ID" value="MCH5597995.1"/>
    <property type="molecule type" value="Genomic_DNA"/>
</dbReference>
<accession>A0ABS9SI32</accession>
<comment type="caution">
    <text evidence="1">The sequence shown here is derived from an EMBL/GenBank/DDBJ whole genome shotgun (WGS) entry which is preliminary data.</text>
</comment>
<protein>
    <recommendedName>
        <fullName evidence="3">Single-stranded DNA-binding protein</fullName>
    </recommendedName>
</protein>
<reference evidence="1 2" key="1">
    <citation type="submission" date="2022-02" db="EMBL/GenBank/DDBJ databases">
        <authorList>
            <person name="Min J."/>
        </authorList>
    </citation>
    <scope>NUCLEOTIDE SEQUENCE [LARGE SCALE GENOMIC DNA]</scope>
    <source>
        <strain evidence="1 2">GR10-1</strain>
    </source>
</reference>
<evidence type="ECO:0008006" key="3">
    <source>
        <dbReference type="Google" id="ProtNLM"/>
    </source>
</evidence>
<evidence type="ECO:0000313" key="1">
    <source>
        <dbReference type="EMBL" id="MCH5597995.1"/>
    </source>
</evidence>
<organism evidence="1 2">
    <name type="scientific">Niabella ginsengisoli</name>
    <dbReference type="NCBI Taxonomy" id="522298"/>
    <lineage>
        <taxon>Bacteria</taxon>
        <taxon>Pseudomonadati</taxon>
        <taxon>Bacteroidota</taxon>
        <taxon>Chitinophagia</taxon>
        <taxon>Chitinophagales</taxon>
        <taxon>Chitinophagaceae</taxon>
        <taxon>Niabella</taxon>
    </lineage>
</organism>
<sequence>MLVEATGRIGVNVWNNMDGEAKASLTLYVQHVQLHGKNVKHETATAVNSEPIDTAEVDLPF</sequence>
<evidence type="ECO:0000313" key="2">
    <source>
        <dbReference type="Proteomes" id="UP001202248"/>
    </source>
</evidence>
<dbReference type="Proteomes" id="UP001202248">
    <property type="component" value="Unassembled WGS sequence"/>
</dbReference>
<keyword evidence="2" id="KW-1185">Reference proteome</keyword>
<dbReference type="RefSeq" id="WP_240827344.1">
    <property type="nucleotide sequence ID" value="NZ_JAKWBL010000001.1"/>
</dbReference>
<gene>
    <name evidence="1" type="ORF">MKP09_08790</name>
</gene>